<evidence type="ECO:0000256" key="2">
    <source>
        <dbReference type="SAM" id="MobiDB-lite"/>
    </source>
</evidence>
<dbReference type="PANTHER" id="PTHR12756:SF9">
    <property type="entry name" value="CYTOSOLIC CARBOXYPEPTIDASE 6"/>
    <property type="match status" value="1"/>
</dbReference>
<organism evidence="3 4">
    <name type="scientific">Allacma fusca</name>
    <dbReference type="NCBI Taxonomy" id="39272"/>
    <lineage>
        <taxon>Eukaryota</taxon>
        <taxon>Metazoa</taxon>
        <taxon>Ecdysozoa</taxon>
        <taxon>Arthropoda</taxon>
        <taxon>Hexapoda</taxon>
        <taxon>Collembola</taxon>
        <taxon>Symphypleona</taxon>
        <taxon>Sminthuridae</taxon>
        <taxon>Allacma</taxon>
    </lineage>
</organism>
<proteinExistence type="predicted"/>
<feature type="region of interest" description="Disordered" evidence="2">
    <location>
        <begin position="1"/>
        <end position="50"/>
    </location>
</feature>
<keyword evidence="4" id="KW-1185">Reference proteome</keyword>
<reference evidence="3" key="1">
    <citation type="submission" date="2021-06" db="EMBL/GenBank/DDBJ databases">
        <authorList>
            <person name="Hodson N. C."/>
            <person name="Mongue J. A."/>
            <person name="Jaron S. K."/>
        </authorList>
    </citation>
    <scope>NUCLEOTIDE SEQUENCE</scope>
</reference>
<dbReference type="OrthoDB" id="10253041at2759"/>
<comment type="cofactor">
    <cofactor evidence="1">
        <name>Zn(2+)</name>
        <dbReference type="ChEBI" id="CHEBI:29105"/>
    </cofactor>
</comment>
<feature type="compositionally biased region" description="Basic and acidic residues" evidence="2">
    <location>
        <begin position="39"/>
        <end position="50"/>
    </location>
</feature>
<dbReference type="InterPro" id="IPR050821">
    <property type="entry name" value="Cytosolic_carboxypeptidase"/>
</dbReference>
<evidence type="ECO:0000313" key="4">
    <source>
        <dbReference type="Proteomes" id="UP000708208"/>
    </source>
</evidence>
<dbReference type="PANTHER" id="PTHR12756">
    <property type="entry name" value="CYTOSOLIC CARBOXYPEPTIDASE"/>
    <property type="match status" value="1"/>
</dbReference>
<feature type="compositionally biased region" description="Basic residues" evidence="2">
    <location>
        <begin position="26"/>
        <end position="38"/>
    </location>
</feature>
<protein>
    <submittedName>
        <fullName evidence="3">Uncharacterized protein</fullName>
    </submittedName>
</protein>
<evidence type="ECO:0000313" key="3">
    <source>
        <dbReference type="EMBL" id="CAG7659345.1"/>
    </source>
</evidence>
<evidence type="ECO:0000256" key="1">
    <source>
        <dbReference type="ARBA" id="ARBA00001947"/>
    </source>
</evidence>
<comment type="caution">
    <text evidence="3">The sequence shown here is derived from an EMBL/GenBank/DDBJ whole genome shotgun (WGS) entry which is preliminary data.</text>
</comment>
<name>A0A8J2J3I3_9HEXA</name>
<sequence>MVSGKLEDLSDLRSETGSLNGDVKESKKKVQVMRKKVRKSQECKRSGERSKNAEESWEVKECSRVIFNIVNLCKIKTLFRDGMTPLVKTSSRPKWQRLPGKYVYYHKSPEHRNHYILSFAFAFDREEDVYQFAFSFPFSYSRCQAHLDLVEQKELAFFKRETISLSLPFPNHGKFGTKLEPSLILFAAEKVEKAFLPRCPL</sequence>
<dbReference type="EMBL" id="CAJVCH010006548">
    <property type="protein sequence ID" value="CAG7659345.1"/>
    <property type="molecule type" value="Genomic_DNA"/>
</dbReference>
<feature type="compositionally biased region" description="Basic and acidic residues" evidence="2">
    <location>
        <begin position="1"/>
        <end position="14"/>
    </location>
</feature>
<dbReference type="Proteomes" id="UP000708208">
    <property type="component" value="Unassembled WGS sequence"/>
</dbReference>
<gene>
    <name evidence="3" type="ORF">AFUS01_LOCUS1169</name>
</gene>
<accession>A0A8J2J3I3</accession>
<dbReference type="AlphaFoldDB" id="A0A8J2J3I3"/>